<protein>
    <submittedName>
        <fullName evidence="5">AraC-type DNA-binding protein</fullName>
    </submittedName>
</protein>
<evidence type="ECO:0000259" key="4">
    <source>
        <dbReference type="PROSITE" id="PS01124"/>
    </source>
</evidence>
<accession>A0A1H9JT17</accession>
<evidence type="ECO:0000313" key="6">
    <source>
        <dbReference type="Proteomes" id="UP000199221"/>
    </source>
</evidence>
<dbReference type="EMBL" id="FOEQ01000004">
    <property type="protein sequence ID" value="SEQ89894.1"/>
    <property type="molecule type" value="Genomic_DNA"/>
</dbReference>
<dbReference type="Pfam" id="PF12833">
    <property type="entry name" value="HTH_18"/>
    <property type="match status" value="1"/>
</dbReference>
<feature type="domain" description="HTH araC/xylS-type" evidence="4">
    <location>
        <begin position="242"/>
        <end position="340"/>
    </location>
</feature>
<evidence type="ECO:0000256" key="2">
    <source>
        <dbReference type="ARBA" id="ARBA00023125"/>
    </source>
</evidence>
<dbReference type="Pfam" id="PF12625">
    <property type="entry name" value="Arabinose_bd"/>
    <property type="match status" value="1"/>
</dbReference>
<dbReference type="PROSITE" id="PS01124">
    <property type="entry name" value="HTH_ARAC_FAMILY_2"/>
    <property type="match status" value="1"/>
</dbReference>
<sequence>MPKAGVVDMADVPFVRAISLTGFHAFAAGQGLDPEQMLKHVGLPGQGLQDEDDLLPYQQYCALLEACSRHSGNALFGLEYGLFQASDVLGDLLHLLRNARTVGDALVELRNHYALYNGAAEVGLDSENGLTILSYHVRPSHAPGVGQAEELAGAVGIALMRALAGPHWLPSALWLNHSPSTDVALYAQALGMPPTFNARCVALVFESSLLAQPCVLCDEALHQLVVRRMQRLERLSGDELAIQIKQLLHHLLPSGRATAQKVASIMALTPNELRQAMTQEGLTFQQLLEEVRQSMAQAYLARPSANIGELAALLGYSDTSGFCRAFHRWFQMSPLSWQKAHGIKRQPRLLGRGRTRP</sequence>
<dbReference type="Gene3D" id="1.10.10.60">
    <property type="entry name" value="Homeodomain-like"/>
    <property type="match status" value="1"/>
</dbReference>
<reference evidence="5 6" key="1">
    <citation type="submission" date="2016-10" db="EMBL/GenBank/DDBJ databases">
        <authorList>
            <person name="de Groot N.N."/>
        </authorList>
    </citation>
    <scope>NUCLEOTIDE SEQUENCE [LARGE SCALE GENOMIC DNA]</scope>
    <source>
        <strain evidence="5 6">LMG 27941</strain>
    </source>
</reference>
<dbReference type="GO" id="GO:0003700">
    <property type="term" value="F:DNA-binding transcription factor activity"/>
    <property type="evidence" value="ECO:0007669"/>
    <property type="project" value="InterPro"/>
</dbReference>
<name>A0A1H9JT17_9PSED</name>
<evidence type="ECO:0000256" key="3">
    <source>
        <dbReference type="ARBA" id="ARBA00023163"/>
    </source>
</evidence>
<dbReference type="InterPro" id="IPR009057">
    <property type="entry name" value="Homeodomain-like_sf"/>
</dbReference>
<evidence type="ECO:0000313" key="5">
    <source>
        <dbReference type="EMBL" id="SEQ89894.1"/>
    </source>
</evidence>
<dbReference type="SUPFAM" id="SSF46689">
    <property type="entry name" value="Homeodomain-like"/>
    <property type="match status" value="1"/>
</dbReference>
<keyword evidence="2 5" id="KW-0238">DNA-binding</keyword>
<organism evidence="5 6">
    <name type="scientific">Pseudomonas soli</name>
    <dbReference type="NCBI Taxonomy" id="1306993"/>
    <lineage>
        <taxon>Bacteria</taxon>
        <taxon>Pseudomonadati</taxon>
        <taxon>Pseudomonadota</taxon>
        <taxon>Gammaproteobacteria</taxon>
        <taxon>Pseudomonadales</taxon>
        <taxon>Pseudomonadaceae</taxon>
        <taxon>Pseudomonas</taxon>
    </lineage>
</organism>
<dbReference type="GO" id="GO:0005829">
    <property type="term" value="C:cytosol"/>
    <property type="evidence" value="ECO:0007669"/>
    <property type="project" value="TreeGrafter"/>
</dbReference>
<dbReference type="GO" id="GO:0000976">
    <property type="term" value="F:transcription cis-regulatory region binding"/>
    <property type="evidence" value="ECO:0007669"/>
    <property type="project" value="TreeGrafter"/>
</dbReference>
<evidence type="ECO:0000256" key="1">
    <source>
        <dbReference type="ARBA" id="ARBA00023015"/>
    </source>
</evidence>
<dbReference type="PANTHER" id="PTHR47894">
    <property type="entry name" value="HTH-TYPE TRANSCRIPTIONAL REGULATOR GADX"/>
    <property type="match status" value="1"/>
</dbReference>
<dbReference type="AlphaFoldDB" id="A0A1H9JT17"/>
<dbReference type="Proteomes" id="UP000199221">
    <property type="component" value="Unassembled WGS sequence"/>
</dbReference>
<dbReference type="InterPro" id="IPR018060">
    <property type="entry name" value="HTH_AraC"/>
</dbReference>
<proteinExistence type="predicted"/>
<keyword evidence="3" id="KW-0804">Transcription</keyword>
<dbReference type="InterPro" id="IPR032687">
    <property type="entry name" value="AraC-type_N"/>
</dbReference>
<keyword evidence="1" id="KW-0805">Transcription regulation</keyword>
<gene>
    <name evidence="5" type="ORF">SAMN05216230_104218</name>
</gene>
<dbReference type="PANTHER" id="PTHR47894:SF4">
    <property type="entry name" value="HTH-TYPE TRANSCRIPTIONAL REGULATOR GADX"/>
    <property type="match status" value="1"/>
</dbReference>
<dbReference type="SMART" id="SM00342">
    <property type="entry name" value="HTH_ARAC"/>
    <property type="match status" value="1"/>
</dbReference>